<reference evidence="1 2" key="1">
    <citation type="submission" date="2020-07" db="EMBL/GenBank/DDBJ databases">
        <authorList>
            <person name="Zhuang K."/>
            <person name="Ran Y."/>
        </authorList>
    </citation>
    <scope>NUCLEOTIDE SEQUENCE [LARGE SCALE GENOMIC DNA]</scope>
    <source>
        <strain evidence="1 2">WCH-YHL-001</strain>
    </source>
</reference>
<accession>A0A7D6ZJ01</accession>
<protein>
    <recommendedName>
        <fullName evidence="3">DUF3841 domain-containing protein</fullName>
    </recommendedName>
</protein>
<dbReference type="Proteomes" id="UP000515512">
    <property type="component" value="Chromosome"/>
</dbReference>
<evidence type="ECO:0008006" key="3">
    <source>
        <dbReference type="Google" id="ProtNLM"/>
    </source>
</evidence>
<gene>
    <name evidence="1" type="ORF">H0264_32640</name>
</gene>
<dbReference type="EMBL" id="CP059399">
    <property type="protein sequence ID" value="QLY34838.1"/>
    <property type="molecule type" value="Genomic_DNA"/>
</dbReference>
<proteinExistence type="predicted"/>
<organism evidence="1 2">
    <name type="scientific">Nocardia huaxiensis</name>
    <dbReference type="NCBI Taxonomy" id="2755382"/>
    <lineage>
        <taxon>Bacteria</taxon>
        <taxon>Bacillati</taxon>
        <taxon>Actinomycetota</taxon>
        <taxon>Actinomycetes</taxon>
        <taxon>Mycobacteriales</taxon>
        <taxon>Nocardiaceae</taxon>
        <taxon>Nocardia</taxon>
    </lineage>
</organism>
<sequence length="153" mass="17549">MRSTGVYRADWALVTGNWKRAFQDMVDEMARRGIDCHGAPPVWCWTVHSPFHRTATSLLGYPDWLHGRWLLTLDVPDALTLPTSYAVWNDYLGHTMGFADEPTAMDWSGRRTWKYDELQVTIPELRLDWVLRAGEYPPDPETAAAAAKWAREA</sequence>
<keyword evidence="2" id="KW-1185">Reference proteome</keyword>
<evidence type="ECO:0000313" key="2">
    <source>
        <dbReference type="Proteomes" id="UP000515512"/>
    </source>
</evidence>
<dbReference type="KEGG" id="nhu:H0264_32640"/>
<dbReference type="AlphaFoldDB" id="A0A7D6ZJ01"/>
<name>A0A7D6ZJ01_9NOCA</name>
<evidence type="ECO:0000313" key="1">
    <source>
        <dbReference type="EMBL" id="QLY34838.1"/>
    </source>
</evidence>